<keyword evidence="13" id="KW-1185">Reference proteome</keyword>
<evidence type="ECO:0000256" key="8">
    <source>
        <dbReference type="ARBA" id="ARBA00022723"/>
    </source>
</evidence>
<evidence type="ECO:0000256" key="7">
    <source>
        <dbReference type="ARBA" id="ARBA00022679"/>
    </source>
</evidence>
<keyword evidence="8" id="KW-0479">Metal-binding</keyword>
<dbReference type="CDD" id="cd05402">
    <property type="entry name" value="NT_PAP_TUTase"/>
    <property type="match status" value="1"/>
</dbReference>
<dbReference type="Pfam" id="PF03828">
    <property type="entry name" value="PAP_assoc"/>
    <property type="match status" value="1"/>
</dbReference>
<evidence type="ECO:0000256" key="1">
    <source>
        <dbReference type="ARBA" id="ARBA00001936"/>
    </source>
</evidence>
<keyword evidence="9" id="KW-0460">Magnesium</keyword>
<evidence type="ECO:0000256" key="9">
    <source>
        <dbReference type="ARBA" id="ARBA00022842"/>
    </source>
</evidence>
<proteinExistence type="inferred from homology"/>
<dbReference type="PANTHER" id="PTHR12271">
    <property type="entry name" value="POLY A POLYMERASE CID PAP -RELATED"/>
    <property type="match status" value="1"/>
</dbReference>
<organism evidence="12 13">
    <name type="scientific">Anaeromyces robustus</name>
    <dbReference type="NCBI Taxonomy" id="1754192"/>
    <lineage>
        <taxon>Eukaryota</taxon>
        <taxon>Fungi</taxon>
        <taxon>Fungi incertae sedis</taxon>
        <taxon>Chytridiomycota</taxon>
        <taxon>Chytridiomycota incertae sedis</taxon>
        <taxon>Neocallimastigomycetes</taxon>
        <taxon>Neocallimastigales</taxon>
        <taxon>Neocallimastigaceae</taxon>
        <taxon>Anaeromyces</taxon>
    </lineage>
</organism>
<reference evidence="12 13" key="1">
    <citation type="submission" date="2016-08" db="EMBL/GenBank/DDBJ databases">
        <title>A Parts List for Fungal Cellulosomes Revealed by Comparative Genomics.</title>
        <authorList>
            <consortium name="DOE Joint Genome Institute"/>
            <person name="Haitjema C.H."/>
            <person name="Gilmore S.P."/>
            <person name="Henske J.K."/>
            <person name="Solomon K.V."/>
            <person name="De Groot R."/>
            <person name="Kuo A."/>
            <person name="Mondo S.J."/>
            <person name="Salamov A.A."/>
            <person name="Labutti K."/>
            <person name="Zhao Z."/>
            <person name="Chiniquy J."/>
            <person name="Barry K."/>
            <person name="Brewer H.M."/>
            <person name="Purvine S.O."/>
            <person name="Wright A.T."/>
            <person name="Boxma B."/>
            <person name="Van Alen T."/>
            <person name="Hackstein J.H."/>
            <person name="Baker S.E."/>
            <person name="Grigoriev I.V."/>
            <person name="O'Malley M.A."/>
        </authorList>
    </citation>
    <scope>NUCLEOTIDE SEQUENCE [LARGE SCALE GENOMIC DNA]</scope>
    <source>
        <strain evidence="12 13">S4</strain>
    </source>
</reference>
<dbReference type="InterPro" id="IPR002058">
    <property type="entry name" value="PAP_assoc"/>
</dbReference>
<evidence type="ECO:0000259" key="10">
    <source>
        <dbReference type="Pfam" id="PF03828"/>
    </source>
</evidence>
<dbReference type="Pfam" id="PF22600">
    <property type="entry name" value="MTPAP-like_central"/>
    <property type="match status" value="1"/>
</dbReference>
<name>A0A1Y1WP13_9FUNG</name>
<dbReference type="InterPro" id="IPR043519">
    <property type="entry name" value="NT_sf"/>
</dbReference>
<dbReference type="AlphaFoldDB" id="A0A1Y1WP13"/>
<evidence type="ECO:0000256" key="2">
    <source>
        <dbReference type="ARBA" id="ARBA00001946"/>
    </source>
</evidence>
<feature type="domain" description="Poly(A) RNA polymerase mitochondrial-like central palm" evidence="11">
    <location>
        <begin position="2"/>
        <end position="58"/>
    </location>
</feature>
<dbReference type="Proteomes" id="UP000193944">
    <property type="component" value="Unassembled WGS sequence"/>
</dbReference>
<dbReference type="PANTHER" id="PTHR12271:SF40">
    <property type="entry name" value="POLY(A) RNA POLYMERASE GLD2"/>
    <property type="match status" value="1"/>
</dbReference>
<accession>A0A1Y1WP13</accession>
<evidence type="ECO:0000313" key="13">
    <source>
        <dbReference type="Proteomes" id="UP000193944"/>
    </source>
</evidence>
<sequence length="265" mass="31562">MHYLGNILQRNKMVDVVPIQRARIPICRFKDPGTGLKCDLTVNNRISISNSELIRCYMDLDPRVRDIVMIIKKWAKCRGINTPKEHTFSSYSYVLLCISFFQNIEPPILPNLQDPKAFPYLKMVKRKFDIPRKVLNFNEKGTFKLEIQYFNQSKKISKYFQTQNMMSRDELLIKIFKYYGQQYDYKRKVSSIRTNKGYLSENHFNNYFAVEDPFIHDRNTTSNVKSENIYHIINEFNRAYYILKSPNSKLEDIFKTDSRINKNLN</sequence>
<dbReference type="SUPFAM" id="SSF81301">
    <property type="entry name" value="Nucleotidyltransferase"/>
    <property type="match status" value="1"/>
</dbReference>
<comment type="cofactor">
    <cofactor evidence="2">
        <name>Mg(2+)</name>
        <dbReference type="ChEBI" id="CHEBI:18420"/>
    </cofactor>
</comment>
<dbReference type="Gene3D" id="1.10.1410.10">
    <property type="match status" value="1"/>
</dbReference>
<protein>
    <recommendedName>
        <fullName evidence="5">polynucleotide adenylyltransferase</fullName>
        <ecNumber evidence="5">2.7.7.19</ecNumber>
    </recommendedName>
</protein>
<gene>
    <name evidence="12" type="ORF">BCR32DRAFT_237485</name>
</gene>
<comment type="cofactor">
    <cofactor evidence="1">
        <name>Mn(2+)</name>
        <dbReference type="ChEBI" id="CHEBI:29035"/>
    </cofactor>
</comment>
<evidence type="ECO:0000256" key="5">
    <source>
        <dbReference type="ARBA" id="ARBA00012388"/>
    </source>
</evidence>
<evidence type="ECO:0000259" key="11">
    <source>
        <dbReference type="Pfam" id="PF22600"/>
    </source>
</evidence>
<comment type="similarity">
    <text evidence="4">Belongs to the DNA polymerase type-B-like family.</text>
</comment>
<comment type="caution">
    <text evidence="12">The sequence shown here is derived from an EMBL/GenBank/DDBJ whole genome shotgun (WGS) entry which is preliminary data.</text>
</comment>
<dbReference type="GO" id="GO:1990817">
    <property type="term" value="F:poly(A) RNA polymerase activity"/>
    <property type="evidence" value="ECO:0007669"/>
    <property type="project" value="UniProtKB-EC"/>
</dbReference>
<feature type="domain" description="PAP-associated" evidence="10">
    <location>
        <begin position="170"/>
        <end position="217"/>
    </location>
</feature>
<dbReference type="EC" id="2.7.7.19" evidence="5"/>
<evidence type="ECO:0000313" key="12">
    <source>
        <dbReference type="EMBL" id="ORX75232.1"/>
    </source>
</evidence>
<dbReference type="OrthoDB" id="2274644at2759"/>
<dbReference type="GO" id="GO:0046872">
    <property type="term" value="F:metal ion binding"/>
    <property type="evidence" value="ECO:0007669"/>
    <property type="project" value="UniProtKB-KW"/>
</dbReference>
<reference evidence="12 13" key="2">
    <citation type="submission" date="2016-08" db="EMBL/GenBank/DDBJ databases">
        <title>Pervasive Adenine N6-methylation of Active Genes in Fungi.</title>
        <authorList>
            <consortium name="DOE Joint Genome Institute"/>
            <person name="Mondo S.J."/>
            <person name="Dannebaum R.O."/>
            <person name="Kuo R.C."/>
            <person name="Labutti K."/>
            <person name="Haridas S."/>
            <person name="Kuo A."/>
            <person name="Salamov A."/>
            <person name="Ahrendt S.R."/>
            <person name="Lipzen A."/>
            <person name="Sullivan W."/>
            <person name="Andreopoulos W.B."/>
            <person name="Clum A."/>
            <person name="Lindquist E."/>
            <person name="Daum C."/>
            <person name="Ramamoorthy G.K."/>
            <person name="Gryganskyi A."/>
            <person name="Culley D."/>
            <person name="Magnuson J.K."/>
            <person name="James T.Y."/>
            <person name="O'Malley M.A."/>
            <person name="Stajich J.E."/>
            <person name="Spatafora J.W."/>
            <person name="Visel A."/>
            <person name="Grigoriev I.V."/>
        </authorList>
    </citation>
    <scope>NUCLEOTIDE SEQUENCE [LARGE SCALE GENOMIC DNA]</scope>
    <source>
        <strain evidence="12 13">S4</strain>
    </source>
</reference>
<dbReference type="GO" id="GO:0031123">
    <property type="term" value="P:RNA 3'-end processing"/>
    <property type="evidence" value="ECO:0007669"/>
    <property type="project" value="TreeGrafter"/>
</dbReference>
<keyword evidence="6" id="KW-0963">Cytoplasm</keyword>
<dbReference type="InterPro" id="IPR054708">
    <property type="entry name" value="MTPAP-like_central"/>
</dbReference>
<dbReference type="GO" id="GO:0010605">
    <property type="term" value="P:negative regulation of macromolecule metabolic process"/>
    <property type="evidence" value="ECO:0007669"/>
    <property type="project" value="UniProtKB-ARBA"/>
</dbReference>
<evidence type="ECO:0000256" key="3">
    <source>
        <dbReference type="ARBA" id="ARBA00004496"/>
    </source>
</evidence>
<dbReference type="EMBL" id="MCFG01000369">
    <property type="protein sequence ID" value="ORX75232.1"/>
    <property type="molecule type" value="Genomic_DNA"/>
</dbReference>
<evidence type="ECO:0000256" key="6">
    <source>
        <dbReference type="ARBA" id="ARBA00022490"/>
    </source>
</evidence>
<evidence type="ECO:0000256" key="4">
    <source>
        <dbReference type="ARBA" id="ARBA00008593"/>
    </source>
</evidence>
<keyword evidence="7" id="KW-0808">Transferase</keyword>
<comment type="subcellular location">
    <subcellularLocation>
        <location evidence="3">Cytoplasm</location>
    </subcellularLocation>
</comment>
<dbReference type="GO" id="GO:0005737">
    <property type="term" value="C:cytoplasm"/>
    <property type="evidence" value="ECO:0007669"/>
    <property type="project" value="UniProtKB-SubCell"/>
</dbReference>
<dbReference type="STRING" id="1754192.A0A1Y1WP13"/>
<dbReference type="SUPFAM" id="SSF81631">
    <property type="entry name" value="PAP/OAS1 substrate-binding domain"/>
    <property type="match status" value="1"/>
</dbReference>